<dbReference type="OrthoDB" id="276645at2"/>
<feature type="signal peptide" evidence="1">
    <location>
        <begin position="1"/>
        <end position="22"/>
    </location>
</feature>
<organism evidence="2 3">
    <name type="scientific">Blastopirellula marina</name>
    <dbReference type="NCBI Taxonomy" id="124"/>
    <lineage>
        <taxon>Bacteria</taxon>
        <taxon>Pseudomonadati</taxon>
        <taxon>Planctomycetota</taxon>
        <taxon>Planctomycetia</taxon>
        <taxon>Pirellulales</taxon>
        <taxon>Pirellulaceae</taxon>
        <taxon>Blastopirellula</taxon>
    </lineage>
</organism>
<evidence type="ECO:0000256" key="1">
    <source>
        <dbReference type="SAM" id="SignalP"/>
    </source>
</evidence>
<evidence type="ECO:0008006" key="4">
    <source>
        <dbReference type="Google" id="ProtNLM"/>
    </source>
</evidence>
<dbReference type="EMBL" id="PUIB01000023">
    <property type="protein sequence ID" value="PQO29079.1"/>
    <property type="molecule type" value="Genomic_DNA"/>
</dbReference>
<dbReference type="RefSeq" id="WP_105357798.1">
    <property type="nucleotide sequence ID" value="NZ_PUIB01000023.1"/>
</dbReference>
<comment type="caution">
    <text evidence="2">The sequence shown here is derived from an EMBL/GenBank/DDBJ whole genome shotgun (WGS) entry which is preliminary data.</text>
</comment>
<proteinExistence type="predicted"/>
<evidence type="ECO:0000313" key="3">
    <source>
        <dbReference type="Proteomes" id="UP000239388"/>
    </source>
</evidence>
<dbReference type="PROSITE" id="PS51257">
    <property type="entry name" value="PROKAR_LIPOPROTEIN"/>
    <property type="match status" value="1"/>
</dbReference>
<evidence type="ECO:0000313" key="2">
    <source>
        <dbReference type="EMBL" id="PQO29079.1"/>
    </source>
</evidence>
<feature type="chain" id="PRO_5015485645" description="Carboxypeptidase regulatory-like domain-containing protein" evidence="1">
    <location>
        <begin position="23"/>
        <end position="131"/>
    </location>
</feature>
<accession>A0A2S8FAA8</accession>
<keyword evidence="1" id="KW-0732">Signal</keyword>
<sequence length="131" mass="14153">MKRSEYFRLGVVVAVLSVAAFAGCSNDGLDRVGISGRVTFEGKPLEGAEVSFRPEYGPNAGGLTDADGVYLIDKSFGPVSGKCEVRVAKMAIPEGSSYVTNILPGEFQNKPMIVKFDDRQNTLDIDLDTWD</sequence>
<dbReference type="InterPro" id="IPR008969">
    <property type="entry name" value="CarboxyPept-like_regulatory"/>
</dbReference>
<dbReference type="SUPFAM" id="SSF49464">
    <property type="entry name" value="Carboxypeptidase regulatory domain-like"/>
    <property type="match status" value="1"/>
</dbReference>
<reference evidence="2 3" key="1">
    <citation type="submission" date="2018-02" db="EMBL/GenBank/DDBJ databases">
        <title>Comparative genomes isolates from brazilian mangrove.</title>
        <authorList>
            <person name="Araujo J.E."/>
            <person name="Taketani R.G."/>
            <person name="Silva M.C.P."/>
            <person name="Loureco M.V."/>
            <person name="Andreote F.D."/>
        </authorList>
    </citation>
    <scope>NUCLEOTIDE SEQUENCE [LARGE SCALE GENOMIC DNA]</scope>
    <source>
        <strain evidence="2 3">NAP PRIS-MGV</strain>
    </source>
</reference>
<protein>
    <recommendedName>
        <fullName evidence="4">Carboxypeptidase regulatory-like domain-containing protein</fullName>
    </recommendedName>
</protein>
<dbReference type="AlphaFoldDB" id="A0A2S8FAA8"/>
<gene>
    <name evidence="2" type="ORF">C5Y98_23015</name>
</gene>
<name>A0A2S8FAA8_9BACT</name>
<dbReference type="Proteomes" id="UP000239388">
    <property type="component" value="Unassembled WGS sequence"/>
</dbReference>